<evidence type="ECO:0000256" key="1">
    <source>
        <dbReference type="ARBA" id="ARBA00004141"/>
    </source>
</evidence>
<feature type="transmembrane region" description="Helical" evidence="5">
    <location>
        <begin position="7"/>
        <end position="25"/>
    </location>
</feature>
<keyword evidence="8" id="KW-1185">Reference proteome</keyword>
<proteinExistence type="predicted"/>
<accession>A0A926NQR8</accession>
<evidence type="ECO:0000256" key="4">
    <source>
        <dbReference type="ARBA" id="ARBA00023136"/>
    </source>
</evidence>
<keyword evidence="2 5" id="KW-0812">Transmembrane</keyword>
<feature type="transmembrane region" description="Helical" evidence="5">
    <location>
        <begin position="111"/>
        <end position="133"/>
    </location>
</feature>
<feature type="transmembrane region" description="Helical" evidence="5">
    <location>
        <begin position="175"/>
        <end position="196"/>
    </location>
</feature>
<comment type="caution">
    <text evidence="7">The sequence shown here is derived from an EMBL/GenBank/DDBJ whole genome shotgun (WGS) entry which is preliminary data.</text>
</comment>
<name>A0A926NQR8_9SPHI</name>
<evidence type="ECO:0000256" key="2">
    <source>
        <dbReference type="ARBA" id="ARBA00022692"/>
    </source>
</evidence>
<dbReference type="Pfam" id="PF04932">
    <property type="entry name" value="Wzy_C"/>
    <property type="match status" value="1"/>
</dbReference>
<protein>
    <recommendedName>
        <fullName evidence="6">O-antigen ligase-related domain-containing protein</fullName>
    </recommendedName>
</protein>
<comment type="subcellular location">
    <subcellularLocation>
        <location evidence="1">Membrane</location>
        <topology evidence="1">Multi-pass membrane protein</topology>
    </subcellularLocation>
</comment>
<feature type="transmembrane region" description="Helical" evidence="5">
    <location>
        <begin position="31"/>
        <end position="49"/>
    </location>
</feature>
<evidence type="ECO:0000259" key="6">
    <source>
        <dbReference type="Pfam" id="PF04932"/>
    </source>
</evidence>
<organism evidence="7 8">
    <name type="scientific">Mucilaginibacter glaciei</name>
    <dbReference type="NCBI Taxonomy" id="2772109"/>
    <lineage>
        <taxon>Bacteria</taxon>
        <taxon>Pseudomonadati</taxon>
        <taxon>Bacteroidota</taxon>
        <taxon>Sphingobacteriia</taxon>
        <taxon>Sphingobacteriales</taxon>
        <taxon>Sphingobacteriaceae</taxon>
        <taxon>Mucilaginibacter</taxon>
    </lineage>
</organism>
<feature type="transmembrane region" description="Helical" evidence="5">
    <location>
        <begin position="367"/>
        <end position="396"/>
    </location>
</feature>
<reference evidence="7" key="1">
    <citation type="submission" date="2020-09" db="EMBL/GenBank/DDBJ databases">
        <title>Novel species of Mucilaginibacter isolated from a glacier on the Tibetan Plateau.</title>
        <authorList>
            <person name="Liu Q."/>
            <person name="Xin Y.-H."/>
        </authorList>
    </citation>
    <scope>NUCLEOTIDE SEQUENCE</scope>
    <source>
        <strain evidence="7">ZB1P21</strain>
    </source>
</reference>
<evidence type="ECO:0000256" key="5">
    <source>
        <dbReference type="SAM" id="Phobius"/>
    </source>
</evidence>
<evidence type="ECO:0000313" key="8">
    <source>
        <dbReference type="Proteomes" id="UP000619078"/>
    </source>
</evidence>
<feature type="transmembrane region" description="Helical" evidence="5">
    <location>
        <begin position="208"/>
        <end position="233"/>
    </location>
</feature>
<dbReference type="GO" id="GO:0016020">
    <property type="term" value="C:membrane"/>
    <property type="evidence" value="ECO:0007669"/>
    <property type="project" value="UniProtKB-SubCell"/>
</dbReference>
<feature type="transmembrane region" description="Helical" evidence="5">
    <location>
        <begin position="239"/>
        <end position="260"/>
    </location>
</feature>
<evidence type="ECO:0000313" key="7">
    <source>
        <dbReference type="EMBL" id="MBD1393317.1"/>
    </source>
</evidence>
<dbReference type="InterPro" id="IPR007016">
    <property type="entry name" value="O-antigen_ligase-rel_domated"/>
</dbReference>
<dbReference type="Proteomes" id="UP000619078">
    <property type="component" value="Unassembled WGS sequence"/>
</dbReference>
<evidence type="ECO:0000256" key="3">
    <source>
        <dbReference type="ARBA" id="ARBA00022989"/>
    </source>
</evidence>
<dbReference type="EMBL" id="JACWMX010000003">
    <property type="protein sequence ID" value="MBD1393317.1"/>
    <property type="molecule type" value="Genomic_DNA"/>
</dbReference>
<feature type="transmembrane region" description="Helical" evidence="5">
    <location>
        <begin position="335"/>
        <end position="355"/>
    </location>
</feature>
<dbReference type="RefSeq" id="WP_191163047.1">
    <property type="nucleotide sequence ID" value="NZ_JACWMX010000003.1"/>
</dbReference>
<feature type="domain" description="O-antigen ligase-related" evidence="6">
    <location>
        <begin position="205"/>
        <end position="350"/>
    </location>
</feature>
<feature type="transmembrane region" description="Helical" evidence="5">
    <location>
        <begin position="56"/>
        <end position="75"/>
    </location>
</feature>
<feature type="transmembrane region" description="Helical" evidence="5">
    <location>
        <begin position="87"/>
        <end position="104"/>
    </location>
</feature>
<dbReference type="AlphaFoldDB" id="A0A926NQR8"/>
<gene>
    <name evidence="7" type="ORF">IDJ76_09425</name>
</gene>
<keyword evidence="3 5" id="KW-1133">Transmembrane helix</keyword>
<keyword evidence="4 5" id="KW-0472">Membrane</keyword>
<sequence>MKVSKYVNYLITFFFLMLTANANFLSSSTPGWFAIMFLMILAGIINGQFEKADLMKLVWFSVGYLIFVCFRFYLINELETDYLFSDFVFLIKYVFLSFLLCAILKEETIAYIVKVMTHLTVISFVFFGLQLLAPEAMFRIFSALNVDTGNSIPGYTNFLLFTYTRGFHDYSNSGFVWEPGAFGCFLVLTLMFHFFLNRFKFDGTTWILIVANISTFSTTNYLGLVVLLILAYRYRVPKINIWVLLIIPLIGAMVFFIPFLGDKIVDTYKEDMRDLNHLRVLEKYYHHNRMQIPLNRFSSMWHIINSFGDKLILGVSNKYNDILNKSYTVNISNGIFDFFAKFGVVGFIYLMFRYIRVCYPYVRKLESLIYCTLIILALSFGEPILILPFILLFLFLKRAQTSIGYKEKEKQKDSENLTTA</sequence>